<dbReference type="AlphaFoldDB" id="G4R9G8"/>
<dbReference type="PANTHER" id="PTHR30543:SF21">
    <property type="entry name" value="NAD(P)H-DEPENDENT FMN REDUCTASE LOT6"/>
    <property type="match status" value="1"/>
</dbReference>
<protein>
    <submittedName>
        <fullName evidence="2">Putative oxidoreductase</fullName>
    </submittedName>
</protein>
<name>G4R9G8_PELHB</name>
<dbReference type="Proteomes" id="UP000008850">
    <property type="component" value="Chromosome"/>
</dbReference>
<organism evidence="2 3">
    <name type="scientific">Pelagibacterium halotolerans (strain DSM 22347 / JCM 15775 / CGMCC 1.7692 / B2)</name>
    <dbReference type="NCBI Taxonomy" id="1082931"/>
    <lineage>
        <taxon>Bacteria</taxon>
        <taxon>Pseudomonadati</taxon>
        <taxon>Pseudomonadota</taxon>
        <taxon>Alphaproteobacteria</taxon>
        <taxon>Hyphomicrobiales</taxon>
        <taxon>Devosiaceae</taxon>
        <taxon>Pelagibacterium</taxon>
    </lineage>
</organism>
<feature type="domain" description="NADPH-dependent FMN reductase-like" evidence="1">
    <location>
        <begin position="16"/>
        <end position="132"/>
    </location>
</feature>
<sequence>MVANTLPDLAPDGLTILDAPSIGDIPLYNADLQNSGGFPASVVALGDAVRAADGVIFISPEYNFSVPGVLKNAIDWVSRLPDQPFKYKPVALQSAAVGMLGGARSQYHMRQIMVFLEALVFTKPEVFVSFAKDKVYAERGVLTDETTRKMISSQLDGFAHFIRRVGDPASKGD</sequence>
<proteinExistence type="predicted"/>
<keyword evidence="3" id="KW-1185">Reference proteome</keyword>
<dbReference type="STRING" id="1082931.KKY_344"/>
<dbReference type="PANTHER" id="PTHR30543">
    <property type="entry name" value="CHROMATE REDUCTASE"/>
    <property type="match status" value="1"/>
</dbReference>
<dbReference type="PATRIC" id="fig|1082931.4.peg.344"/>
<dbReference type="HOGENOM" id="CLU_055322_4_1_5"/>
<reference evidence="2 3" key="1">
    <citation type="journal article" date="2012" name="J. Bacteriol.">
        <title>Complete genome sequence of Pelagibacterium halotolerans B2T.</title>
        <authorList>
            <person name="Huo Y.Y."/>
            <person name="Cheng H."/>
            <person name="Han X.F."/>
            <person name="Jiang X.W."/>
            <person name="Sun C."/>
            <person name="Zhang X.Q."/>
            <person name="Zhu X.F."/>
            <person name="Liu Y.F."/>
            <person name="Li P.F."/>
            <person name="Ni P.X."/>
            <person name="Wu M."/>
        </authorList>
    </citation>
    <scope>NUCLEOTIDE SEQUENCE [LARGE SCALE GENOMIC DNA]</scope>
    <source>
        <strain evidence="3">DSM 22347 / JCM 15775 / CGMCC 1.7692 / B2</strain>
    </source>
</reference>
<accession>G4R9G8</accession>
<dbReference type="Gene3D" id="3.40.50.360">
    <property type="match status" value="1"/>
</dbReference>
<dbReference type="InterPro" id="IPR029039">
    <property type="entry name" value="Flavoprotein-like_sf"/>
</dbReference>
<evidence type="ECO:0000259" key="1">
    <source>
        <dbReference type="Pfam" id="PF03358"/>
    </source>
</evidence>
<dbReference type="InterPro" id="IPR050712">
    <property type="entry name" value="NAD(P)H-dep_reductase"/>
</dbReference>
<gene>
    <name evidence="2" type="ordered locus">KKY_344</name>
</gene>
<dbReference type="GO" id="GO:0005829">
    <property type="term" value="C:cytosol"/>
    <property type="evidence" value="ECO:0007669"/>
    <property type="project" value="TreeGrafter"/>
</dbReference>
<dbReference type="eggNOG" id="COG0431">
    <property type="taxonomic scope" value="Bacteria"/>
</dbReference>
<evidence type="ECO:0000313" key="3">
    <source>
        <dbReference type="Proteomes" id="UP000008850"/>
    </source>
</evidence>
<dbReference type="InterPro" id="IPR005025">
    <property type="entry name" value="FMN_Rdtase-like_dom"/>
</dbReference>
<dbReference type="KEGG" id="phl:KKY_344"/>
<evidence type="ECO:0000313" key="2">
    <source>
        <dbReference type="EMBL" id="AEQ50388.1"/>
    </source>
</evidence>
<dbReference type="EMBL" id="CP003075">
    <property type="protein sequence ID" value="AEQ50388.1"/>
    <property type="molecule type" value="Genomic_DNA"/>
</dbReference>
<dbReference type="Pfam" id="PF03358">
    <property type="entry name" value="FMN_red"/>
    <property type="match status" value="1"/>
</dbReference>
<dbReference type="GO" id="GO:0016491">
    <property type="term" value="F:oxidoreductase activity"/>
    <property type="evidence" value="ECO:0007669"/>
    <property type="project" value="InterPro"/>
</dbReference>
<dbReference type="GO" id="GO:0010181">
    <property type="term" value="F:FMN binding"/>
    <property type="evidence" value="ECO:0007669"/>
    <property type="project" value="TreeGrafter"/>
</dbReference>
<dbReference type="SUPFAM" id="SSF52218">
    <property type="entry name" value="Flavoproteins"/>
    <property type="match status" value="1"/>
</dbReference>